<dbReference type="Proteomes" id="UP000054359">
    <property type="component" value="Unassembled WGS sequence"/>
</dbReference>
<keyword evidence="4" id="KW-1185">Reference proteome</keyword>
<dbReference type="GO" id="GO:0003677">
    <property type="term" value="F:DNA binding"/>
    <property type="evidence" value="ECO:0007669"/>
    <property type="project" value="InterPro"/>
</dbReference>
<dbReference type="EMBL" id="KK116622">
    <property type="protein sequence ID" value="KFM68261.1"/>
    <property type="molecule type" value="Genomic_DNA"/>
</dbReference>
<feature type="non-terminal residue" evidence="3">
    <location>
        <position position="78"/>
    </location>
</feature>
<proteinExistence type="predicted"/>
<protein>
    <recommendedName>
        <fullName evidence="2">HTH iclR-type domain-containing protein</fullName>
    </recommendedName>
</protein>
<organism evidence="3 4">
    <name type="scientific">Stegodyphus mimosarum</name>
    <name type="common">African social velvet spider</name>
    <dbReference type="NCBI Taxonomy" id="407821"/>
    <lineage>
        <taxon>Eukaryota</taxon>
        <taxon>Metazoa</taxon>
        <taxon>Ecdysozoa</taxon>
        <taxon>Arthropoda</taxon>
        <taxon>Chelicerata</taxon>
        <taxon>Arachnida</taxon>
        <taxon>Araneae</taxon>
        <taxon>Araneomorphae</taxon>
        <taxon>Entelegynae</taxon>
        <taxon>Eresoidea</taxon>
        <taxon>Eresidae</taxon>
        <taxon>Stegodyphus</taxon>
    </lineage>
</organism>
<dbReference type="InterPro" id="IPR036388">
    <property type="entry name" value="WH-like_DNA-bd_sf"/>
</dbReference>
<feature type="domain" description="HTH iclR-type" evidence="2">
    <location>
        <begin position="24"/>
        <end position="50"/>
    </location>
</feature>
<evidence type="ECO:0000313" key="3">
    <source>
        <dbReference type="EMBL" id="KFM68261.1"/>
    </source>
</evidence>
<dbReference type="Pfam" id="PF09339">
    <property type="entry name" value="HTH_IclR"/>
    <property type="match status" value="1"/>
</dbReference>
<dbReference type="AlphaFoldDB" id="A0A087TT22"/>
<reference evidence="3 4" key="1">
    <citation type="submission" date="2013-11" db="EMBL/GenBank/DDBJ databases">
        <title>Genome sequencing of Stegodyphus mimosarum.</title>
        <authorList>
            <person name="Bechsgaard J."/>
        </authorList>
    </citation>
    <scope>NUCLEOTIDE SEQUENCE [LARGE SCALE GENOMIC DNA]</scope>
</reference>
<accession>A0A087TT22</accession>
<dbReference type="GO" id="GO:0006355">
    <property type="term" value="P:regulation of DNA-templated transcription"/>
    <property type="evidence" value="ECO:0007669"/>
    <property type="project" value="InterPro"/>
</dbReference>
<feature type="region of interest" description="Disordered" evidence="1">
    <location>
        <begin position="59"/>
        <end position="78"/>
    </location>
</feature>
<dbReference type="InterPro" id="IPR005471">
    <property type="entry name" value="Tscrpt_reg_IclR_N"/>
</dbReference>
<evidence type="ECO:0000256" key="1">
    <source>
        <dbReference type="SAM" id="MobiDB-lite"/>
    </source>
</evidence>
<dbReference type="Gene3D" id="1.10.10.10">
    <property type="entry name" value="Winged helix-like DNA-binding domain superfamily/Winged helix DNA-binding domain"/>
    <property type="match status" value="1"/>
</dbReference>
<name>A0A087TT22_STEMI</name>
<sequence length="78" mass="9117">MPGRRQRSHQQIDDFTKGMVIGLRRESWSLRQIAADTHMDASTVHRLWRTWLEQRNVGKRRGADTASVTSACVDRRIR</sequence>
<evidence type="ECO:0000313" key="4">
    <source>
        <dbReference type="Proteomes" id="UP000054359"/>
    </source>
</evidence>
<evidence type="ECO:0000259" key="2">
    <source>
        <dbReference type="Pfam" id="PF09339"/>
    </source>
</evidence>
<gene>
    <name evidence="3" type="ORF">X975_12410</name>
</gene>
<dbReference type="OrthoDB" id="6779329at2759"/>